<reference evidence="1 2" key="1">
    <citation type="submission" date="2020-09" db="EMBL/GenBank/DDBJ databases">
        <title>De no assembly of potato wild relative species, Solanum commersonii.</title>
        <authorList>
            <person name="Cho K."/>
        </authorList>
    </citation>
    <scope>NUCLEOTIDE SEQUENCE [LARGE SCALE GENOMIC DNA]</scope>
    <source>
        <strain evidence="1">LZ3.2</strain>
        <tissue evidence="1">Leaf</tissue>
    </source>
</reference>
<accession>A0A9J5WL50</accession>
<dbReference type="AlphaFoldDB" id="A0A9J5WL50"/>
<evidence type="ECO:0000313" key="1">
    <source>
        <dbReference type="EMBL" id="KAG5576109.1"/>
    </source>
</evidence>
<sequence>MGECLIQKSSQKYGMSTIFDYVLLQSWEHLFEAPVPYLHEPEVRELYYKMELLDDGGIQTTVKGVKISLNE</sequence>
<dbReference type="Proteomes" id="UP000824120">
    <property type="component" value="Chromosome 11"/>
</dbReference>
<dbReference type="EMBL" id="JACXVP010000011">
    <property type="protein sequence ID" value="KAG5576109.1"/>
    <property type="molecule type" value="Genomic_DNA"/>
</dbReference>
<proteinExistence type="predicted"/>
<protein>
    <submittedName>
        <fullName evidence="1">Uncharacterized protein</fullName>
    </submittedName>
</protein>
<comment type="caution">
    <text evidence="1">The sequence shown here is derived from an EMBL/GenBank/DDBJ whole genome shotgun (WGS) entry which is preliminary data.</text>
</comment>
<evidence type="ECO:0000313" key="2">
    <source>
        <dbReference type="Proteomes" id="UP000824120"/>
    </source>
</evidence>
<organism evidence="1 2">
    <name type="scientific">Solanum commersonii</name>
    <name type="common">Commerson's wild potato</name>
    <name type="synonym">Commerson's nightshade</name>
    <dbReference type="NCBI Taxonomy" id="4109"/>
    <lineage>
        <taxon>Eukaryota</taxon>
        <taxon>Viridiplantae</taxon>
        <taxon>Streptophyta</taxon>
        <taxon>Embryophyta</taxon>
        <taxon>Tracheophyta</taxon>
        <taxon>Spermatophyta</taxon>
        <taxon>Magnoliopsida</taxon>
        <taxon>eudicotyledons</taxon>
        <taxon>Gunneridae</taxon>
        <taxon>Pentapetalae</taxon>
        <taxon>asterids</taxon>
        <taxon>lamiids</taxon>
        <taxon>Solanales</taxon>
        <taxon>Solanaceae</taxon>
        <taxon>Solanoideae</taxon>
        <taxon>Solaneae</taxon>
        <taxon>Solanum</taxon>
    </lineage>
</organism>
<gene>
    <name evidence="1" type="ORF">H5410_056243</name>
</gene>
<name>A0A9J5WL50_SOLCO</name>
<keyword evidence="2" id="KW-1185">Reference proteome</keyword>